<gene>
    <name evidence="1" type="ORF">I4J41_04180</name>
</gene>
<accession>A0ABS0LB17</accession>
<proteinExistence type="predicted"/>
<keyword evidence="2" id="KW-1185">Reference proteome</keyword>
<sequence length="54" mass="6165">MITIKTDHFAWSGTREELRQQLIELIPQNPDDDKLLELAAVALDCQTLDLIIES</sequence>
<evidence type="ECO:0000313" key="1">
    <source>
        <dbReference type="EMBL" id="MBG9353826.1"/>
    </source>
</evidence>
<evidence type="ECO:0000313" key="2">
    <source>
        <dbReference type="Proteomes" id="UP000615580"/>
    </source>
</evidence>
<organism evidence="1 2">
    <name type="scientific">Corynebacterium belfantii</name>
    <dbReference type="NCBI Taxonomy" id="2014537"/>
    <lineage>
        <taxon>Bacteria</taxon>
        <taxon>Bacillati</taxon>
        <taxon>Actinomycetota</taxon>
        <taxon>Actinomycetes</taxon>
        <taxon>Mycobacteriales</taxon>
        <taxon>Corynebacteriaceae</taxon>
        <taxon>Corynebacterium</taxon>
    </lineage>
</organism>
<comment type="caution">
    <text evidence="1">The sequence shown here is derived from an EMBL/GenBank/DDBJ whole genome shotgun (WGS) entry which is preliminary data.</text>
</comment>
<name>A0ABS0LB17_9CORY</name>
<protein>
    <submittedName>
        <fullName evidence="1">Uncharacterized protein</fullName>
    </submittedName>
</protein>
<dbReference type="RefSeq" id="WP_197690048.1">
    <property type="nucleotide sequence ID" value="NZ_JADQUG010000010.1"/>
</dbReference>
<reference evidence="1 2" key="1">
    <citation type="journal article" date="2020" name="J. Clin. Microbiol.">
        <title>Assessing the Genetic Diversity of Austrian Corynebacterium diphtheriae Clinical Isolates, 2011-2019.</title>
        <authorList>
            <person name="Schaeffer J."/>
            <person name="Huhulescu S."/>
            <person name="Stoeger A."/>
            <person name="Allerberger F."/>
            <person name="Ruppitsch W."/>
        </authorList>
    </citation>
    <scope>NUCLEOTIDE SEQUENCE [LARGE SCALE GENOMIC DNA]</scope>
    <source>
        <strain evidence="1 2">04-17</strain>
    </source>
</reference>
<dbReference type="Proteomes" id="UP000615580">
    <property type="component" value="Unassembled WGS sequence"/>
</dbReference>
<dbReference type="EMBL" id="JADQUG010000010">
    <property type="protein sequence ID" value="MBG9353826.1"/>
    <property type="molecule type" value="Genomic_DNA"/>
</dbReference>